<feature type="domain" description="Dynein heavy chain tail" evidence="2">
    <location>
        <begin position="467"/>
        <end position="925"/>
    </location>
</feature>
<feature type="non-terminal residue" evidence="4">
    <location>
        <position position="1744"/>
    </location>
</feature>
<dbReference type="Pfam" id="PF08385">
    <property type="entry name" value="DHC_N1"/>
    <property type="match status" value="2"/>
</dbReference>
<dbReference type="PANTHER" id="PTHR22878">
    <property type="entry name" value="DYNEIN HEAVY CHAIN 6, AXONEMAL-LIKE-RELATED"/>
    <property type="match status" value="1"/>
</dbReference>
<comment type="caution">
    <text evidence="4">The sequence shown here is derived from an EMBL/GenBank/DDBJ whole genome shotgun (WGS) entry which is preliminary data.</text>
</comment>
<protein>
    <recommendedName>
        <fullName evidence="6">Dynein heavy chain 10, axonemal</fullName>
    </recommendedName>
</protein>
<keyword evidence="5" id="KW-1185">Reference proteome</keyword>
<evidence type="ECO:0000313" key="4">
    <source>
        <dbReference type="EMBL" id="KAF9424732.1"/>
    </source>
</evidence>
<evidence type="ECO:0000259" key="2">
    <source>
        <dbReference type="Pfam" id="PF08385"/>
    </source>
</evidence>
<dbReference type="InterPro" id="IPR013602">
    <property type="entry name" value="Dynein_heavy_linker"/>
</dbReference>
<sequence>MSTRNVHTLQELISQTESTEDEDIILDLYNDPRVKWFRDRILAFIGMDDEELFYNMLDYEDAKQKFINFLMSSIKFGEISLDKRMLYVSKVIVDKLIHEDKEFTEWRILPPVVANTQPQKGGKKGKGKGKEAKKPDTEDGKSAKGKNLKGVKSAKSKIDEILPSTGEADVETAAGAIGAGDEDDRLTKEDDGATAANDDKYYFPPPPENLDPDIDGTLEFYTVVRSVPRVIKYPKLIPIFGELTPQLAHRNRRYLYFLRQTQDPIPLSAKEMYTTLKMPDYFLTGVFTGKVLMSLGVHLKEATIPLFERQFREITLMSADSNHAVLSRQASYSGAHEQIIDAGSQVNYLRPSDYRRMSNIARGENAEKRMKNMHASPDESLNCSVGRSLNRSITDSTGFSNASFGDLGAPDTNEKTSADEVITDIKDLVAIVDWTIEHIEGEIQLPMPNIPMLHEVHTVEVVDPGLVSQLEEAVMMWQHHIDSTIAACLGKTREGDGPVAEYKYWRERDAEISLLVEQLKQPMVVKILNLLERANSKYLEEFKNYKEKLVDQYNMASDNLKFLSTLMRFFTVIEDESTLPQVLEILPELMESIYMMWVLSKGYRTDETMVPLLSRISWALSDKLENILNVHKLFDKPNEEVLSLARNSQKIMELWHHLYRETRRNIEISGKGARWEFDQPLLFTQTDYIGTVAKDLGDVVQVLIDFERIFGLELKSIISDPTQIDDVRKRVKNLVFPIRTIDFSVFVFDNKENWDVIMADFWNEVKYLEDEAKNYINQSFGNLRSSEEALSVLLKFLEFDTREAIRQQLSTKFDLVMRQFIKEITAIEDKFTRNRKNPPLLRNHPPVAGAIYWARALFNKMKQPIMKFQKVPELNDCEQKKEAFMQYKAFSKVIKEYEEQKYREWVGPAVQFVENMMKKNVLRVEFKKEPVVATTTGRGMELTAAGKAHLERKKKAAGSNVSLQPVDVVNKEIADKRRRDKALMLMRIPGQHYENVRSPSSTSLLAKEGLTDVTWRDLTVHKLMQEYQLSFQPNFDKHIFLVIHEAELLEQLGYDLPSTIRDVAMQKSRLYYELEALENVIAKYNTSTSSLSPSETHLMKKHLLDMERHILPGLTRVTWTALGIGDYINDITKGENSLQAVYKQLKMVEKEVQFLVDQLEAFDLFPLLKPKDYLDPKTGQPDPTWLYPCKAYFVEVENERLERIAVLSRMYDRIGPILMKLEYLILGTSTGTSSVMSAYYTHWEKKIFLCLVRLTLENLEDFQRMLSENMPMFQVDAVLVPPDITMRPTQTEVCNILGYNVKHFLNRLTTFTRWMKKTCLPCPPQRIEEATGNEFYTFSFFEDILRVAAINDITLLIQDTIFRLTSDICTYIVKWQKYSHLWSYDKHLSCEKYVQKYDQIFKYDEKFFFFEDIINDLDDHVKFVDIGAIRVNLRPVIQQIQDHAQEWKNILGDCIASNTRASMYDLKTQIEHLRMTVNMNIKGLEDFKLVMATITQVQLMTITAECKYKNMQEIFFMLRQHNINVPDEDLTFAKNLETAWGSLYQTTLFRASTLEKTKEKFSKMNVEEIAKFLRELDEFVEKFDAVGPGTVGDDMDRGIMLVEEYSKYFDEFDNRKKNLQAAEQLFDNPLADFSNFNRARTDFGFMEQIYKIYKAQKYAREIWSKTLWSNLNPQALVDGIEQFFKEFRKLPKPVRQTPSGQMLDLKMKQFKGVVPLMVSLKNEAMRERHWKELMRKTGEWHNYL</sequence>
<dbReference type="GO" id="GO:0007018">
    <property type="term" value="P:microtubule-based movement"/>
    <property type="evidence" value="ECO:0007669"/>
    <property type="project" value="InterPro"/>
</dbReference>
<proteinExistence type="predicted"/>
<feature type="compositionally biased region" description="Basic and acidic residues" evidence="1">
    <location>
        <begin position="128"/>
        <end position="142"/>
    </location>
</feature>
<feature type="domain" description="Dynein heavy chain tail" evidence="2">
    <location>
        <begin position="1030"/>
        <end position="1127"/>
    </location>
</feature>
<feature type="compositionally biased region" description="Basic residues" evidence="1">
    <location>
        <begin position="143"/>
        <end position="154"/>
    </location>
</feature>
<dbReference type="InterPro" id="IPR013594">
    <property type="entry name" value="Dynein_heavy_tail"/>
</dbReference>
<feature type="domain" description="Dynein heavy chain linker" evidence="3">
    <location>
        <begin position="1638"/>
        <end position="1738"/>
    </location>
</feature>
<dbReference type="Pfam" id="PF08393">
    <property type="entry name" value="DHC_N2"/>
    <property type="match status" value="1"/>
</dbReference>
<dbReference type="GO" id="GO:0045505">
    <property type="term" value="F:dynein intermediate chain binding"/>
    <property type="evidence" value="ECO:0007669"/>
    <property type="project" value="InterPro"/>
</dbReference>
<evidence type="ECO:0008006" key="6">
    <source>
        <dbReference type="Google" id="ProtNLM"/>
    </source>
</evidence>
<dbReference type="PANTHER" id="PTHR22878:SF63">
    <property type="entry name" value="DYNEIN AXONEMAL HEAVY CHAIN 10"/>
    <property type="match status" value="1"/>
</dbReference>
<feature type="compositionally biased region" description="Basic and acidic residues" evidence="1">
    <location>
        <begin position="185"/>
        <end position="201"/>
    </location>
</feature>
<evidence type="ECO:0000256" key="1">
    <source>
        <dbReference type="SAM" id="MobiDB-lite"/>
    </source>
</evidence>
<feature type="region of interest" description="Disordered" evidence="1">
    <location>
        <begin position="175"/>
        <end position="205"/>
    </location>
</feature>
<dbReference type="GO" id="GO:0030286">
    <property type="term" value="C:dynein complex"/>
    <property type="evidence" value="ECO:0007669"/>
    <property type="project" value="InterPro"/>
</dbReference>
<feature type="region of interest" description="Disordered" evidence="1">
    <location>
        <begin position="114"/>
        <end position="154"/>
    </location>
</feature>
<dbReference type="EMBL" id="JACKWZ010000001">
    <property type="protein sequence ID" value="KAF9424732.1"/>
    <property type="molecule type" value="Genomic_DNA"/>
</dbReference>
<reference evidence="4" key="1">
    <citation type="submission" date="2020-08" db="EMBL/GenBank/DDBJ databases">
        <title>Spodoptera exigua strain:BAW_Kor-Di-RS1 Genome sequencing and assembly.</title>
        <authorList>
            <person name="Kim J."/>
            <person name="Nam H.Y."/>
            <person name="Kwon M."/>
            <person name="Choi J.H."/>
            <person name="Cho S.R."/>
            <person name="Kim G.-H."/>
        </authorList>
    </citation>
    <scope>NUCLEOTIDE SEQUENCE</scope>
    <source>
        <strain evidence="4">BAW_Kor-Di-RS1</strain>
        <tissue evidence="4">Whole-body</tissue>
    </source>
</reference>
<evidence type="ECO:0000313" key="5">
    <source>
        <dbReference type="Proteomes" id="UP000648187"/>
    </source>
</evidence>
<dbReference type="InterPro" id="IPR026983">
    <property type="entry name" value="DHC"/>
</dbReference>
<name>A0A835LBK7_SPOEX</name>
<gene>
    <name evidence="4" type="ORF">HW555_000033</name>
</gene>
<dbReference type="GO" id="GO:0051959">
    <property type="term" value="F:dynein light intermediate chain binding"/>
    <property type="evidence" value="ECO:0007669"/>
    <property type="project" value="InterPro"/>
</dbReference>
<organism evidence="4 5">
    <name type="scientific">Spodoptera exigua</name>
    <name type="common">Beet armyworm</name>
    <name type="synonym">Noctua fulgens</name>
    <dbReference type="NCBI Taxonomy" id="7107"/>
    <lineage>
        <taxon>Eukaryota</taxon>
        <taxon>Metazoa</taxon>
        <taxon>Ecdysozoa</taxon>
        <taxon>Arthropoda</taxon>
        <taxon>Hexapoda</taxon>
        <taxon>Insecta</taxon>
        <taxon>Pterygota</taxon>
        <taxon>Neoptera</taxon>
        <taxon>Endopterygota</taxon>
        <taxon>Lepidoptera</taxon>
        <taxon>Glossata</taxon>
        <taxon>Ditrysia</taxon>
        <taxon>Noctuoidea</taxon>
        <taxon>Noctuidae</taxon>
        <taxon>Amphipyrinae</taxon>
        <taxon>Spodoptera</taxon>
    </lineage>
</organism>
<evidence type="ECO:0000259" key="3">
    <source>
        <dbReference type="Pfam" id="PF08393"/>
    </source>
</evidence>
<accession>A0A835LBK7</accession>
<dbReference type="Proteomes" id="UP000648187">
    <property type="component" value="Unassembled WGS sequence"/>
</dbReference>